<comment type="caution">
    <text evidence="2">The sequence shown here is derived from an EMBL/GenBank/DDBJ whole genome shotgun (WGS) entry which is preliminary data.</text>
</comment>
<dbReference type="EMBL" id="JALBUU010000093">
    <property type="protein sequence ID" value="MCI0756128.1"/>
    <property type="molecule type" value="Genomic_DNA"/>
</dbReference>
<dbReference type="InterPro" id="IPR001343">
    <property type="entry name" value="Hemolysn_Ca-bd"/>
</dbReference>
<accession>A0ABS9WAV4</accession>
<dbReference type="Proteomes" id="UP001201985">
    <property type="component" value="Unassembled WGS sequence"/>
</dbReference>
<evidence type="ECO:0000313" key="3">
    <source>
        <dbReference type="Proteomes" id="UP001201985"/>
    </source>
</evidence>
<gene>
    <name evidence="2" type="ORF">MON41_20925</name>
</gene>
<dbReference type="InterPro" id="IPR038255">
    <property type="entry name" value="PBS_linker_sf"/>
</dbReference>
<dbReference type="Gene3D" id="2.150.10.10">
    <property type="entry name" value="Serralysin-like metalloprotease, C-terminal"/>
    <property type="match status" value="1"/>
</dbReference>
<sequence>MAPGSEAYEILLLTIGYALGLKDVDSEQWSESAMAMHDMDNGNVAGLRPADVEAIQYTYGTQQAEDAFHTRWSWDTGLGAIRHDGNDTAQTITGTGMRDLIVGYGGDDVLRGGSGNDVIYGGSGVNTISGGSGADVMAVDAFRSQATLSGFRLGYEAGSSARNTASGTLSAPGEEHNFNGIEVIAFGDGRLVFDENDPVAQITRLYQTALGRLPDSVGRENWTNLLLNGTPLSKLAEGFLGSDEFQARFGQPDDSIFVIRAYQQGLGRAPDVAGLEAWQAQIAAGLGRAELLTGFSESAESRSLTYPLLSRGLWDADDQAAEIARLYVAVLGRAPDASGLRNWKEQAVHGTDMTEIANEFARSAEFSMRYPGAGDAEFVAAVYQNALGRGVDPAGQAFWLNHLAQGMTRGEMVAGVSHSTEFLILSNGVTEGGITFA</sequence>
<protein>
    <submittedName>
        <fullName evidence="2">DUF4214 domain-containing protein</fullName>
    </submittedName>
</protein>
<name>A0ABS9WAV4_9PROT</name>
<proteinExistence type="predicted"/>
<dbReference type="Pfam" id="PF00353">
    <property type="entry name" value="HemolysinCabind"/>
    <property type="match status" value="1"/>
</dbReference>
<feature type="domain" description="DUF4214" evidence="1">
    <location>
        <begin position="236"/>
        <end position="302"/>
    </location>
</feature>
<reference evidence="2 3" key="1">
    <citation type="submission" date="2022-03" db="EMBL/GenBank/DDBJ databases">
        <title>Complete genome analysis of Roseomonas KG 17.1 : a prolific producer of plant growth promoters.</title>
        <authorList>
            <person name="Saadouli I."/>
            <person name="Najjari A."/>
            <person name="Mosbah A."/>
            <person name="Ouzari H.I."/>
        </authorList>
    </citation>
    <scope>NUCLEOTIDE SEQUENCE [LARGE SCALE GENOMIC DNA]</scope>
    <source>
        <strain evidence="2 3">KG17-1</strain>
    </source>
</reference>
<dbReference type="Pfam" id="PF13946">
    <property type="entry name" value="DUF4214"/>
    <property type="match status" value="2"/>
</dbReference>
<dbReference type="InterPro" id="IPR025282">
    <property type="entry name" value="DUF4214"/>
</dbReference>
<evidence type="ECO:0000259" key="1">
    <source>
        <dbReference type="Pfam" id="PF13946"/>
    </source>
</evidence>
<organism evidence="2 3">
    <name type="scientific">Teichococcus vastitatis</name>
    <dbReference type="NCBI Taxonomy" id="2307076"/>
    <lineage>
        <taxon>Bacteria</taxon>
        <taxon>Pseudomonadati</taxon>
        <taxon>Pseudomonadota</taxon>
        <taxon>Alphaproteobacteria</taxon>
        <taxon>Acetobacterales</taxon>
        <taxon>Roseomonadaceae</taxon>
        <taxon>Roseomonas</taxon>
    </lineage>
</organism>
<feature type="domain" description="DUF4214" evidence="1">
    <location>
        <begin position="357"/>
        <end position="423"/>
    </location>
</feature>
<dbReference type="PRINTS" id="PR00313">
    <property type="entry name" value="CABNDNGRPT"/>
</dbReference>
<keyword evidence="3" id="KW-1185">Reference proteome</keyword>
<dbReference type="Gene3D" id="1.10.3130.20">
    <property type="entry name" value="Phycobilisome linker domain"/>
    <property type="match status" value="2"/>
</dbReference>
<evidence type="ECO:0000313" key="2">
    <source>
        <dbReference type="EMBL" id="MCI0756128.1"/>
    </source>
</evidence>
<dbReference type="RefSeq" id="WP_241793780.1">
    <property type="nucleotide sequence ID" value="NZ_JALBUU010000093.1"/>
</dbReference>
<dbReference type="InterPro" id="IPR011049">
    <property type="entry name" value="Serralysin-like_metalloprot_C"/>
</dbReference>
<dbReference type="SUPFAM" id="SSF51120">
    <property type="entry name" value="beta-Roll"/>
    <property type="match status" value="1"/>
</dbReference>